<comment type="caution">
    <text evidence="2">Lacks conserved residue(s) required for the propagation of feature annotation.</text>
</comment>
<feature type="non-terminal residue" evidence="4">
    <location>
        <position position="1"/>
    </location>
</feature>
<proteinExistence type="predicted"/>
<dbReference type="CDD" id="cd00041">
    <property type="entry name" value="CUB"/>
    <property type="match status" value="1"/>
</dbReference>
<keyword evidence="1" id="KW-1015">Disulfide bond</keyword>
<evidence type="ECO:0000313" key="4">
    <source>
        <dbReference type="EMBL" id="JAS21253.1"/>
    </source>
</evidence>
<accession>A0A1B6D6E8</accession>
<dbReference type="PANTHER" id="PTHR24255">
    <property type="entry name" value="COMPLEMENT COMPONENT 1, S SUBCOMPONENT-RELATED"/>
    <property type="match status" value="1"/>
</dbReference>
<dbReference type="PANTHER" id="PTHR24255:SF31">
    <property type="entry name" value="CUBILIN-LIKE PROTEIN"/>
    <property type="match status" value="1"/>
</dbReference>
<reference evidence="4" key="1">
    <citation type="submission" date="2015-12" db="EMBL/GenBank/DDBJ databases">
        <title>De novo transcriptome assembly of four potential Pierce s Disease insect vectors from Arizona vineyards.</title>
        <authorList>
            <person name="Tassone E.E."/>
        </authorList>
    </citation>
    <scope>NUCLEOTIDE SEQUENCE</scope>
</reference>
<dbReference type="EMBL" id="GEDC01016045">
    <property type="protein sequence ID" value="JAS21253.1"/>
    <property type="molecule type" value="Transcribed_RNA"/>
</dbReference>
<dbReference type="InterPro" id="IPR000859">
    <property type="entry name" value="CUB_dom"/>
</dbReference>
<gene>
    <name evidence="4" type="ORF">g.45586</name>
</gene>
<feature type="domain" description="CUB" evidence="3">
    <location>
        <begin position="2"/>
        <end position="121"/>
    </location>
</feature>
<dbReference type="Pfam" id="PF00431">
    <property type="entry name" value="CUB"/>
    <property type="match status" value="1"/>
</dbReference>
<evidence type="ECO:0000256" key="1">
    <source>
        <dbReference type="ARBA" id="ARBA00023157"/>
    </source>
</evidence>
<protein>
    <recommendedName>
        <fullName evidence="3">CUB domain-containing protein</fullName>
    </recommendedName>
</protein>
<dbReference type="SMART" id="SM00042">
    <property type="entry name" value="CUB"/>
    <property type="match status" value="1"/>
</dbReference>
<evidence type="ECO:0000259" key="3">
    <source>
        <dbReference type="PROSITE" id="PS01180"/>
    </source>
</evidence>
<dbReference type="SUPFAM" id="SSF49854">
    <property type="entry name" value="Spermadhesin, CUB domain"/>
    <property type="match status" value="1"/>
</dbReference>
<dbReference type="GO" id="GO:0005615">
    <property type="term" value="C:extracellular space"/>
    <property type="evidence" value="ECO:0007669"/>
    <property type="project" value="TreeGrafter"/>
</dbReference>
<evidence type="ECO:0000256" key="2">
    <source>
        <dbReference type="PROSITE-ProRule" id="PRU00059"/>
    </source>
</evidence>
<dbReference type="Gene3D" id="2.60.120.290">
    <property type="entry name" value="Spermadhesin, CUB domain"/>
    <property type="match status" value="1"/>
</dbReference>
<name>A0A1B6D6E8_9HEMI</name>
<dbReference type="PROSITE" id="PS01180">
    <property type="entry name" value="CUB"/>
    <property type="match status" value="1"/>
</dbReference>
<feature type="non-terminal residue" evidence="4">
    <location>
        <position position="129"/>
    </location>
</feature>
<organism evidence="4">
    <name type="scientific">Clastoptera arizonana</name>
    <name type="common">Arizona spittle bug</name>
    <dbReference type="NCBI Taxonomy" id="38151"/>
    <lineage>
        <taxon>Eukaryota</taxon>
        <taxon>Metazoa</taxon>
        <taxon>Ecdysozoa</taxon>
        <taxon>Arthropoda</taxon>
        <taxon>Hexapoda</taxon>
        <taxon>Insecta</taxon>
        <taxon>Pterygota</taxon>
        <taxon>Neoptera</taxon>
        <taxon>Paraneoptera</taxon>
        <taxon>Hemiptera</taxon>
        <taxon>Auchenorrhyncha</taxon>
        <taxon>Cercopoidea</taxon>
        <taxon>Clastopteridae</taxon>
        <taxon>Clastoptera</taxon>
    </lineage>
</organism>
<sequence>ECNRTVMLTPEQPRDIVTSPGFPRTYPDNIECYTEVIAPSGFRLVLEFDELVMEHETLCSYDMLEVIEQPNNDSRPWRICGDWSQKLKLLRHVTSKNAILMHFVSDYSHHFGGYKARVAMEQVLSLAKT</sequence>
<dbReference type="GO" id="GO:0004252">
    <property type="term" value="F:serine-type endopeptidase activity"/>
    <property type="evidence" value="ECO:0007669"/>
    <property type="project" value="TreeGrafter"/>
</dbReference>
<dbReference type="InterPro" id="IPR035914">
    <property type="entry name" value="Sperma_CUB_dom_sf"/>
</dbReference>
<dbReference type="AlphaFoldDB" id="A0A1B6D6E8"/>